<accession>A0A3B1CR96</accession>
<dbReference type="GO" id="GO:0016887">
    <property type="term" value="F:ATP hydrolysis activity"/>
    <property type="evidence" value="ECO:0007669"/>
    <property type="project" value="InterPro"/>
</dbReference>
<gene>
    <name evidence="5" type="ORF">MNBD_NITROSPINAE05-136</name>
</gene>
<dbReference type="GO" id="GO:0035435">
    <property type="term" value="P:phosphate ion transmembrane transport"/>
    <property type="evidence" value="ECO:0007669"/>
    <property type="project" value="InterPro"/>
</dbReference>
<reference evidence="5" key="1">
    <citation type="submission" date="2018-06" db="EMBL/GenBank/DDBJ databases">
        <authorList>
            <person name="Zhirakovskaya E."/>
        </authorList>
    </citation>
    <scope>NUCLEOTIDE SEQUENCE</scope>
</reference>
<keyword evidence="2" id="KW-0547">Nucleotide-binding</keyword>
<dbReference type="SUPFAM" id="SSF52540">
    <property type="entry name" value="P-loop containing nucleoside triphosphate hydrolases"/>
    <property type="match status" value="1"/>
</dbReference>
<evidence type="ECO:0000256" key="3">
    <source>
        <dbReference type="ARBA" id="ARBA00022840"/>
    </source>
</evidence>
<dbReference type="InterPro" id="IPR003439">
    <property type="entry name" value="ABC_transporter-like_ATP-bd"/>
</dbReference>
<dbReference type="Gene3D" id="3.40.50.300">
    <property type="entry name" value="P-loop containing nucleotide triphosphate hydrolases"/>
    <property type="match status" value="1"/>
</dbReference>
<evidence type="ECO:0000259" key="4">
    <source>
        <dbReference type="PROSITE" id="PS50893"/>
    </source>
</evidence>
<dbReference type="PANTHER" id="PTHR43423">
    <property type="entry name" value="ABC TRANSPORTER I FAMILY MEMBER 17"/>
    <property type="match status" value="1"/>
</dbReference>
<dbReference type="EMBL" id="UOGG01000235">
    <property type="protein sequence ID" value="VAX33116.1"/>
    <property type="molecule type" value="Genomic_DNA"/>
</dbReference>
<dbReference type="CDD" id="cd03260">
    <property type="entry name" value="ABC_PstB_phosphate_transporter"/>
    <property type="match status" value="1"/>
</dbReference>
<keyword evidence="3 5" id="KW-0067">ATP-binding</keyword>
<name>A0A3B1CR96_9ZZZZ</name>
<dbReference type="PROSITE" id="PS50893">
    <property type="entry name" value="ABC_TRANSPORTER_2"/>
    <property type="match status" value="1"/>
</dbReference>
<proteinExistence type="predicted"/>
<dbReference type="Pfam" id="PF00005">
    <property type="entry name" value="ABC_tran"/>
    <property type="match status" value="1"/>
</dbReference>
<dbReference type="InterPro" id="IPR017871">
    <property type="entry name" value="ABC_transporter-like_CS"/>
</dbReference>
<dbReference type="InterPro" id="IPR005670">
    <property type="entry name" value="PstB-like"/>
</dbReference>
<evidence type="ECO:0000256" key="1">
    <source>
        <dbReference type="ARBA" id="ARBA00022448"/>
    </source>
</evidence>
<feature type="domain" description="ABC transporter" evidence="4">
    <location>
        <begin position="10"/>
        <end position="251"/>
    </location>
</feature>
<evidence type="ECO:0000256" key="2">
    <source>
        <dbReference type="ARBA" id="ARBA00022741"/>
    </source>
</evidence>
<protein>
    <submittedName>
        <fullName evidence="5">Phosphate transport ATP-binding protein PstB (TC 3.A.1.7.1)</fullName>
    </submittedName>
</protein>
<evidence type="ECO:0000313" key="5">
    <source>
        <dbReference type="EMBL" id="VAX33116.1"/>
    </source>
</evidence>
<dbReference type="InterPro" id="IPR003593">
    <property type="entry name" value="AAA+_ATPase"/>
</dbReference>
<dbReference type="GO" id="GO:0005315">
    <property type="term" value="F:phosphate transmembrane transporter activity"/>
    <property type="evidence" value="ECO:0007669"/>
    <property type="project" value="InterPro"/>
</dbReference>
<keyword evidence="1" id="KW-0813">Transport</keyword>
<organism evidence="5">
    <name type="scientific">hydrothermal vent metagenome</name>
    <dbReference type="NCBI Taxonomy" id="652676"/>
    <lineage>
        <taxon>unclassified sequences</taxon>
        <taxon>metagenomes</taxon>
        <taxon>ecological metagenomes</taxon>
    </lineage>
</organism>
<dbReference type="AlphaFoldDB" id="A0A3B1CR96"/>
<dbReference type="PANTHER" id="PTHR43423:SF1">
    <property type="entry name" value="ABC TRANSPORTER I FAMILY MEMBER 17"/>
    <property type="match status" value="1"/>
</dbReference>
<dbReference type="SMART" id="SM00382">
    <property type="entry name" value="AAA"/>
    <property type="match status" value="1"/>
</dbReference>
<dbReference type="PROSITE" id="PS00211">
    <property type="entry name" value="ABC_TRANSPORTER_1"/>
    <property type="match status" value="1"/>
</dbReference>
<dbReference type="GO" id="GO:0016020">
    <property type="term" value="C:membrane"/>
    <property type="evidence" value="ECO:0007669"/>
    <property type="project" value="InterPro"/>
</dbReference>
<dbReference type="GO" id="GO:0005524">
    <property type="term" value="F:ATP binding"/>
    <property type="evidence" value="ECO:0007669"/>
    <property type="project" value="UniProtKB-KW"/>
</dbReference>
<sequence length="260" mass="29354">MKKNSPMTVIEMQGASISYNGKPVLRDLDLSISGKSVTGIIGPSGTGKSTLLRTFCRLNDRFLGFHVEGRIQVDGIDIYAKDIDVYHLRQKVGMVFQSPCVFPKSIYENVIFALKHLSPHLKNDFADIAERTLKEVFLWEEVKDRLHKPASILSLGQQQRLAIARSLIIQPEILLMDEPTSSLDPSSSSALEELIAQLKTRHTIVLVTHNLAQAKRVADEVVFLYQGRIWEAGRAAQMFENPCRPETRAYLSRRTDMEFV</sequence>
<dbReference type="InterPro" id="IPR027417">
    <property type="entry name" value="P-loop_NTPase"/>
</dbReference>